<dbReference type="InterPro" id="IPR050468">
    <property type="entry name" value="Cuticle_Struct_Prot"/>
</dbReference>
<dbReference type="PANTHER" id="PTHR10380:SF173">
    <property type="entry name" value="CUTICULAR PROTEIN 47EF, ISOFORM C-RELATED"/>
    <property type="match status" value="1"/>
</dbReference>
<dbReference type="Proteomes" id="UP001652740">
    <property type="component" value="Unplaced"/>
</dbReference>
<protein>
    <submittedName>
        <fullName evidence="6">Endocuticle structural glycoprotein SgAbd-5-like</fullName>
    </submittedName>
</protein>
<organism evidence="5 6">
    <name type="scientific">Galleria mellonella</name>
    <name type="common">Greater wax moth</name>
    <dbReference type="NCBI Taxonomy" id="7137"/>
    <lineage>
        <taxon>Eukaryota</taxon>
        <taxon>Metazoa</taxon>
        <taxon>Ecdysozoa</taxon>
        <taxon>Arthropoda</taxon>
        <taxon>Hexapoda</taxon>
        <taxon>Insecta</taxon>
        <taxon>Pterygota</taxon>
        <taxon>Neoptera</taxon>
        <taxon>Endopterygota</taxon>
        <taxon>Lepidoptera</taxon>
        <taxon>Glossata</taxon>
        <taxon>Ditrysia</taxon>
        <taxon>Pyraloidea</taxon>
        <taxon>Pyralidae</taxon>
        <taxon>Galleriinae</taxon>
        <taxon>Galleria</taxon>
    </lineage>
</organism>
<dbReference type="InParanoid" id="A0A6J1WDR1"/>
<evidence type="ECO:0000256" key="1">
    <source>
        <dbReference type="ARBA" id="ARBA00022460"/>
    </source>
</evidence>
<dbReference type="Pfam" id="PF00379">
    <property type="entry name" value="Chitin_bind_4"/>
    <property type="match status" value="1"/>
</dbReference>
<reference evidence="6" key="1">
    <citation type="submission" date="2025-08" db="UniProtKB">
        <authorList>
            <consortium name="RefSeq"/>
        </authorList>
    </citation>
    <scope>IDENTIFICATION</scope>
    <source>
        <tissue evidence="6">Whole larvae</tissue>
    </source>
</reference>
<dbReference type="PROSITE" id="PS00233">
    <property type="entry name" value="CHIT_BIND_RR_1"/>
    <property type="match status" value="1"/>
</dbReference>
<keyword evidence="1 3" id="KW-0193">Cuticle</keyword>
<dbReference type="PRINTS" id="PR00947">
    <property type="entry name" value="CUTICLE"/>
</dbReference>
<dbReference type="GeneID" id="113511919"/>
<keyword evidence="5" id="KW-1185">Reference proteome</keyword>
<dbReference type="PANTHER" id="PTHR10380">
    <property type="entry name" value="CUTICLE PROTEIN"/>
    <property type="match status" value="1"/>
</dbReference>
<keyword evidence="2 4" id="KW-0732">Signal</keyword>
<dbReference type="GO" id="GO:0008010">
    <property type="term" value="F:structural constituent of chitin-based larval cuticle"/>
    <property type="evidence" value="ECO:0007669"/>
    <property type="project" value="TreeGrafter"/>
</dbReference>
<evidence type="ECO:0000256" key="2">
    <source>
        <dbReference type="ARBA" id="ARBA00022729"/>
    </source>
</evidence>
<name>A0A6J1WDR1_GALME</name>
<dbReference type="InterPro" id="IPR031311">
    <property type="entry name" value="CHIT_BIND_RR_consensus"/>
</dbReference>
<evidence type="ECO:0000313" key="5">
    <source>
        <dbReference type="Proteomes" id="UP001652740"/>
    </source>
</evidence>
<evidence type="ECO:0000256" key="4">
    <source>
        <dbReference type="SAM" id="SignalP"/>
    </source>
</evidence>
<evidence type="ECO:0000313" key="6">
    <source>
        <dbReference type="RefSeq" id="XP_026751444.1"/>
    </source>
</evidence>
<proteinExistence type="predicted"/>
<dbReference type="OrthoDB" id="8123782at2759"/>
<dbReference type="CTD" id="100379442"/>
<dbReference type="InterPro" id="IPR000618">
    <property type="entry name" value="Insect_cuticle"/>
</dbReference>
<dbReference type="GO" id="GO:0062129">
    <property type="term" value="C:chitin-based extracellular matrix"/>
    <property type="evidence" value="ECO:0007669"/>
    <property type="project" value="TreeGrafter"/>
</dbReference>
<dbReference type="KEGG" id="gmw:113511919"/>
<feature type="chain" id="PRO_5027041317" evidence="4">
    <location>
        <begin position="19"/>
        <end position="106"/>
    </location>
</feature>
<feature type="signal peptide" evidence="4">
    <location>
        <begin position="1"/>
        <end position="18"/>
    </location>
</feature>
<dbReference type="AlphaFoldDB" id="A0A6J1WDR1"/>
<dbReference type="PROSITE" id="PS51155">
    <property type="entry name" value="CHIT_BIND_RR_2"/>
    <property type="match status" value="1"/>
</dbReference>
<sequence>MYALKLFIFSACVAVLVAQDASNVQPVEILTEKTYVREDGYDFEYKTSDGVSRKEEASLITVGDHQGIGVRGSYSYIAPDGQQYLVTFTADDKGYKPQIHVVPSNQ</sequence>
<gene>
    <name evidence="6" type="primary">LOC113511919</name>
</gene>
<dbReference type="RefSeq" id="XP_026751444.1">
    <property type="nucleotide sequence ID" value="XM_026895643.3"/>
</dbReference>
<evidence type="ECO:0000256" key="3">
    <source>
        <dbReference type="PROSITE-ProRule" id="PRU00497"/>
    </source>
</evidence>
<accession>A0A6J1WDR1</accession>